<sequence>IRMGQRSSPHLTPRSLARGVPTKLAYVPSFWIQTYLRLGPRQVPAVSAVPAPVELSRTRSACPSPEARPTDLHLPAGARPPAEMTSLPTTPSPG</sequence>
<protein>
    <submittedName>
        <fullName evidence="2">Uncharacterized protein</fullName>
    </submittedName>
</protein>
<evidence type="ECO:0000313" key="2">
    <source>
        <dbReference type="EMBL" id="TKC52657.1"/>
    </source>
</evidence>
<evidence type="ECO:0000313" key="3">
    <source>
        <dbReference type="Proteomes" id="UP000308365"/>
    </source>
</evidence>
<feature type="non-terminal residue" evidence="2">
    <location>
        <position position="94"/>
    </location>
</feature>
<proteinExistence type="predicted"/>
<comment type="caution">
    <text evidence="2">The sequence shown here is derived from an EMBL/GenBank/DDBJ whole genome shotgun (WGS) entry which is preliminary data.</text>
</comment>
<feature type="region of interest" description="Disordered" evidence="1">
    <location>
        <begin position="56"/>
        <end position="94"/>
    </location>
</feature>
<accession>A0A4U1FS26</accession>
<feature type="non-terminal residue" evidence="2">
    <location>
        <position position="1"/>
    </location>
</feature>
<dbReference type="EMBL" id="RWIC01000023">
    <property type="protein sequence ID" value="TKC52657.1"/>
    <property type="molecule type" value="Genomic_DNA"/>
</dbReference>
<dbReference type="Proteomes" id="UP000308365">
    <property type="component" value="Unassembled WGS sequence"/>
</dbReference>
<gene>
    <name evidence="2" type="ORF">EI555_004514</name>
</gene>
<name>A0A4U1FS26_MONMO</name>
<reference evidence="3" key="1">
    <citation type="journal article" date="2019" name="IScience">
        <title>Narwhal Genome Reveals Long-Term Low Genetic Diversity despite Current Large Abundance Size.</title>
        <authorList>
            <person name="Westbury M.V."/>
            <person name="Petersen B."/>
            <person name="Garde E."/>
            <person name="Heide-Jorgensen M.P."/>
            <person name="Lorenzen E.D."/>
        </authorList>
    </citation>
    <scope>NUCLEOTIDE SEQUENCE [LARGE SCALE GENOMIC DNA]</scope>
</reference>
<evidence type="ECO:0000256" key="1">
    <source>
        <dbReference type="SAM" id="MobiDB-lite"/>
    </source>
</evidence>
<dbReference type="AlphaFoldDB" id="A0A4U1FS26"/>
<organism evidence="2 3">
    <name type="scientific">Monodon monoceros</name>
    <name type="common">Narwhal</name>
    <name type="synonym">Ceratodon monodon</name>
    <dbReference type="NCBI Taxonomy" id="40151"/>
    <lineage>
        <taxon>Eukaryota</taxon>
        <taxon>Metazoa</taxon>
        <taxon>Chordata</taxon>
        <taxon>Craniata</taxon>
        <taxon>Vertebrata</taxon>
        <taxon>Euteleostomi</taxon>
        <taxon>Mammalia</taxon>
        <taxon>Eutheria</taxon>
        <taxon>Laurasiatheria</taxon>
        <taxon>Artiodactyla</taxon>
        <taxon>Whippomorpha</taxon>
        <taxon>Cetacea</taxon>
        <taxon>Odontoceti</taxon>
        <taxon>Monodontidae</taxon>
        <taxon>Monodon</taxon>
    </lineage>
</organism>